<organism evidence="2 3">
    <name type="scientific">Acrobeloides nanus</name>
    <dbReference type="NCBI Taxonomy" id="290746"/>
    <lineage>
        <taxon>Eukaryota</taxon>
        <taxon>Metazoa</taxon>
        <taxon>Ecdysozoa</taxon>
        <taxon>Nematoda</taxon>
        <taxon>Chromadorea</taxon>
        <taxon>Rhabditida</taxon>
        <taxon>Tylenchina</taxon>
        <taxon>Cephalobomorpha</taxon>
        <taxon>Cephaloboidea</taxon>
        <taxon>Cephalobidae</taxon>
        <taxon>Acrobeloides</taxon>
    </lineage>
</organism>
<accession>A0A914EDB6</accession>
<sequence length="73" mass="8228">MSQEVCAGLYGFSRSEKAAPYRGEEYGNDAYQNASPSSNSSESTQNWFDFQQAVINQLTNDSNNQQSRYESDK</sequence>
<evidence type="ECO:0000313" key="3">
    <source>
        <dbReference type="WBParaSite" id="ACRNAN_scaffold7470.g12221.t1"/>
    </source>
</evidence>
<dbReference type="Proteomes" id="UP000887540">
    <property type="component" value="Unplaced"/>
</dbReference>
<reference evidence="3" key="1">
    <citation type="submission" date="2022-11" db="UniProtKB">
        <authorList>
            <consortium name="WormBaseParasite"/>
        </authorList>
    </citation>
    <scope>IDENTIFICATION</scope>
</reference>
<dbReference type="AlphaFoldDB" id="A0A914EDB6"/>
<evidence type="ECO:0000256" key="1">
    <source>
        <dbReference type="SAM" id="MobiDB-lite"/>
    </source>
</evidence>
<keyword evidence="2" id="KW-1185">Reference proteome</keyword>
<name>A0A914EDB6_9BILA</name>
<dbReference type="WBParaSite" id="ACRNAN_scaffold7470.g12221.t1">
    <property type="protein sequence ID" value="ACRNAN_scaffold7470.g12221.t1"/>
    <property type="gene ID" value="ACRNAN_scaffold7470.g12221"/>
</dbReference>
<feature type="region of interest" description="Disordered" evidence="1">
    <location>
        <begin position="23"/>
        <end position="46"/>
    </location>
</feature>
<protein>
    <submittedName>
        <fullName evidence="3">Uncharacterized protein</fullName>
    </submittedName>
</protein>
<proteinExistence type="predicted"/>
<evidence type="ECO:0000313" key="2">
    <source>
        <dbReference type="Proteomes" id="UP000887540"/>
    </source>
</evidence>